<dbReference type="EMBL" id="BAAAPM010000003">
    <property type="protein sequence ID" value="GAA1719739.1"/>
    <property type="molecule type" value="Genomic_DNA"/>
</dbReference>
<dbReference type="RefSeq" id="WP_344247083.1">
    <property type="nucleotide sequence ID" value="NZ_BAAAPM010000003.1"/>
</dbReference>
<protein>
    <submittedName>
        <fullName evidence="2">Aminoglycoside phosphotransferase family protein</fullName>
    </submittedName>
</protein>
<reference evidence="3" key="1">
    <citation type="journal article" date="2019" name="Int. J. Syst. Evol. Microbiol.">
        <title>The Global Catalogue of Microorganisms (GCM) 10K type strain sequencing project: providing services to taxonomists for standard genome sequencing and annotation.</title>
        <authorList>
            <consortium name="The Broad Institute Genomics Platform"/>
            <consortium name="The Broad Institute Genome Sequencing Center for Infectious Disease"/>
            <person name="Wu L."/>
            <person name="Ma J."/>
        </authorList>
    </citation>
    <scope>NUCLEOTIDE SEQUENCE [LARGE SCALE GENOMIC DNA]</scope>
    <source>
        <strain evidence="3">JCM 15589</strain>
    </source>
</reference>
<dbReference type="InterPro" id="IPR011009">
    <property type="entry name" value="Kinase-like_dom_sf"/>
</dbReference>
<accession>A0ABP4VCP7</accession>
<dbReference type="InterPro" id="IPR002575">
    <property type="entry name" value="Aminoglycoside_PTrfase"/>
</dbReference>
<gene>
    <name evidence="2" type="ORF">GCM10009809_14400</name>
</gene>
<dbReference type="Pfam" id="PF01636">
    <property type="entry name" value="APH"/>
    <property type="match status" value="1"/>
</dbReference>
<evidence type="ECO:0000313" key="3">
    <source>
        <dbReference type="Proteomes" id="UP001501138"/>
    </source>
</evidence>
<sequence>MLTKTAVTDAQVAALVAPLGAVARVEPLPGGLFASVLRADLADGRRVVVKVTGADTSRLLRYEHGVLGTEAAVDRLAHAAGLPVPRVLRHDTTREHVDGDALVVTFLDGDLWSTADLDAAATRRARRALGSFMSRLHAITGGRFGYPAPESRLGADSWPDAVTAMVRAVADDAARWGVDLPSGRLLDAVARYRDLLADVTTPRLVHADLWPGNVLVDPGGAVVGVLDAERALWGDPLFELVGADQLGVGAVDADLLAGYRAAGGDLGVGDGALGSGDPDAWTRLRLYRAYFACLLVVEVVPRAYRGDWVAAHERAARANLGRMLAELGA</sequence>
<dbReference type="Gene3D" id="3.90.1200.10">
    <property type="match status" value="1"/>
</dbReference>
<proteinExistence type="predicted"/>
<dbReference type="SUPFAM" id="SSF56112">
    <property type="entry name" value="Protein kinase-like (PK-like)"/>
    <property type="match status" value="1"/>
</dbReference>
<dbReference type="Proteomes" id="UP001501138">
    <property type="component" value="Unassembled WGS sequence"/>
</dbReference>
<organism evidence="2 3">
    <name type="scientific">Isoptericola hypogeus</name>
    <dbReference type="NCBI Taxonomy" id="300179"/>
    <lineage>
        <taxon>Bacteria</taxon>
        <taxon>Bacillati</taxon>
        <taxon>Actinomycetota</taxon>
        <taxon>Actinomycetes</taxon>
        <taxon>Micrococcales</taxon>
        <taxon>Promicromonosporaceae</taxon>
        <taxon>Isoptericola</taxon>
    </lineage>
</organism>
<name>A0ABP4VCP7_9MICO</name>
<dbReference type="InterPro" id="IPR051678">
    <property type="entry name" value="AGP_Transferase"/>
</dbReference>
<dbReference type="PANTHER" id="PTHR21310:SF15">
    <property type="entry name" value="AMINOGLYCOSIDE PHOSPHOTRANSFERASE DOMAIN-CONTAINING PROTEIN"/>
    <property type="match status" value="1"/>
</dbReference>
<evidence type="ECO:0000259" key="1">
    <source>
        <dbReference type="Pfam" id="PF01636"/>
    </source>
</evidence>
<dbReference type="PANTHER" id="PTHR21310">
    <property type="entry name" value="AMINOGLYCOSIDE PHOSPHOTRANSFERASE-RELATED-RELATED"/>
    <property type="match status" value="1"/>
</dbReference>
<comment type="caution">
    <text evidence="2">The sequence shown here is derived from an EMBL/GenBank/DDBJ whole genome shotgun (WGS) entry which is preliminary data.</text>
</comment>
<feature type="domain" description="Aminoglycoside phosphotransferase" evidence="1">
    <location>
        <begin position="25"/>
        <end position="267"/>
    </location>
</feature>
<keyword evidence="3" id="KW-1185">Reference proteome</keyword>
<evidence type="ECO:0000313" key="2">
    <source>
        <dbReference type="EMBL" id="GAA1719739.1"/>
    </source>
</evidence>
<dbReference type="Gene3D" id="3.30.200.20">
    <property type="entry name" value="Phosphorylase Kinase, domain 1"/>
    <property type="match status" value="1"/>
</dbReference>